<dbReference type="EMBL" id="DTKL01000018">
    <property type="protein sequence ID" value="HGY93694.1"/>
    <property type="molecule type" value="Genomic_DNA"/>
</dbReference>
<proteinExistence type="predicted"/>
<comment type="caution">
    <text evidence="2">The sequence shown here is derived from an EMBL/GenBank/DDBJ whole genome shotgun (WGS) entry which is preliminary data.</text>
</comment>
<evidence type="ECO:0000313" key="2">
    <source>
        <dbReference type="EMBL" id="HGY93694.1"/>
    </source>
</evidence>
<evidence type="ECO:0000256" key="1">
    <source>
        <dbReference type="SAM" id="MobiDB-lite"/>
    </source>
</evidence>
<reference evidence="2" key="1">
    <citation type="journal article" date="2020" name="mSystems">
        <title>Genome- and Community-Level Interaction Insights into Carbon Utilization and Element Cycling Functions of Hydrothermarchaeota in Hydrothermal Sediment.</title>
        <authorList>
            <person name="Zhou Z."/>
            <person name="Liu Y."/>
            <person name="Xu W."/>
            <person name="Pan J."/>
            <person name="Luo Z.H."/>
            <person name="Li M."/>
        </authorList>
    </citation>
    <scope>NUCLEOTIDE SEQUENCE [LARGE SCALE GENOMIC DNA]</scope>
    <source>
        <strain evidence="2">SpSt-855</strain>
    </source>
</reference>
<dbReference type="AlphaFoldDB" id="A0A7V4XR80"/>
<organism evidence="2">
    <name type="scientific">Acidobacterium capsulatum</name>
    <dbReference type="NCBI Taxonomy" id="33075"/>
    <lineage>
        <taxon>Bacteria</taxon>
        <taxon>Pseudomonadati</taxon>
        <taxon>Acidobacteriota</taxon>
        <taxon>Terriglobia</taxon>
        <taxon>Terriglobales</taxon>
        <taxon>Acidobacteriaceae</taxon>
        <taxon>Acidobacterium</taxon>
    </lineage>
</organism>
<dbReference type="Pfam" id="PF17653">
    <property type="entry name" value="DUF5522"/>
    <property type="match status" value="1"/>
</dbReference>
<dbReference type="InterPro" id="IPR040807">
    <property type="entry name" value="DUF5522"/>
</dbReference>
<feature type="region of interest" description="Disordered" evidence="1">
    <location>
        <begin position="49"/>
        <end position="72"/>
    </location>
</feature>
<name>A0A7V4XR80_9BACT</name>
<gene>
    <name evidence="2" type="ORF">ENW50_03245</name>
</gene>
<accession>A0A7V4XR80</accession>
<protein>
    <submittedName>
        <fullName evidence="2">Uncharacterized protein</fullName>
    </submittedName>
</protein>
<sequence>MPEPPAQPERPVEGRDYYMDGPWLVFTREYHLRRGHCCQSGCRHCPWGYRKPPPASNIRHDSGKPPATGPLK</sequence>